<evidence type="ECO:0000256" key="7">
    <source>
        <dbReference type="ARBA" id="ARBA00023004"/>
    </source>
</evidence>
<sequence length="1045" mass="118363">MIPRLSHSESIPEIVQSFLAELRQSSFSGDIQHDYGTRLISSTDNSIYQVLPQAVVFPKNSSDIQAVLELTAQQKFHQSIKITARGGGTGTNGQSLTEGIVLDCSRYMNRILETNIKQGWVRVEPGVVLDQLNEHLTPQEVFFAPDLSPSNRATLGGMVNTDACGKGSRIYGRTSDHVLELSCVLSNGETFESVPLDEDKLSAYKQKSGIAGEVFKVVDQIVLEKADLIEEVFPKMSRFMTGYNLAKVYGNSEKNFNLNYLLSGSEGTLAVVSELKLRLTALPKYKRLLVLKYEHFDDALRDAQILVENDPAAIETIDEKILSLAKEDEIYLKIKDFIADEKLKSGKKIRPTRTISLLEFCGNNKTKLEKQVSALCKIIDARKNKSGEATGYYRTADPQEIKDLWSLRKKGVGLLGNSKGERKPLPFVEDTAVPPENLAAYIREFRKLLESYGLQYAMFGHVDVGCLHVRPALNLKNPQEEGWIRELSDQVVALVKKYGGVMWSEHGRGYRSEYTAEFFGEELHHDLRRIKEAFDPENRLNPGKIVTPLSQAADKVVSLEGPLRGHQDRQIAPELQKEYETAVNCNGNGACFDYSSKNVMCPSSRITRDRVHSPKGRAGMMREWLRMLSLNPERETSVSNNSSGNKSVLTQKNSVADNFFNSAYSKIKNTLRKKQGEYDFSHEVYESMAGCLVCKACVTQCPVHVNVPEFRSKFLNLYHTRYLRPLKDYLVGSTETVGRLFSNIPRPVNAILNWPMNRNLLKYKIGLRDFPLYSPESVRQRLLDSNAIEFDLDKLSSLSQEELERSVILVQDAFTSFYESQLVLEFYELLRKLNYSVYVAPFHPNGKPLHVKGFLAQFHKVAEKNAKWLSHIARCGIPMVGLDPSVVLTYRDEYLKIFGENELPFKVLLPQEFLVRNSEKYIKYALAATDKLQDYQLLGHCTEKTDAQLSQEQWKEVFEKFGLSLNLIPAGCCGMAGTYGHETAHYEESRGIYDLSWSENIPQDPFLRQNILTTGFSCRSQIKRFEGFRPLHPLQVLLREIKSDS</sequence>
<keyword evidence="7" id="KW-0408">Iron</keyword>
<dbReference type="Pfam" id="PF01565">
    <property type="entry name" value="FAD_binding_4"/>
    <property type="match status" value="1"/>
</dbReference>
<keyword evidence="5" id="KW-0274">FAD</keyword>
<dbReference type="SUPFAM" id="SSF56176">
    <property type="entry name" value="FAD-binding/transporter-associated domain-like"/>
    <property type="match status" value="1"/>
</dbReference>
<dbReference type="InterPro" id="IPR016164">
    <property type="entry name" value="FAD-linked_Oxase-like_C"/>
</dbReference>
<dbReference type="SUPFAM" id="SSF55103">
    <property type="entry name" value="FAD-linked oxidases, C-terminal domain"/>
    <property type="match status" value="1"/>
</dbReference>
<keyword evidence="6" id="KW-0560">Oxidoreductase</keyword>
<dbReference type="Gene3D" id="3.30.465.10">
    <property type="match status" value="1"/>
</dbReference>
<evidence type="ECO:0000256" key="1">
    <source>
        <dbReference type="ARBA" id="ARBA00001974"/>
    </source>
</evidence>
<evidence type="ECO:0000256" key="8">
    <source>
        <dbReference type="ARBA" id="ARBA00023014"/>
    </source>
</evidence>
<comment type="cofactor">
    <cofactor evidence="1">
        <name>FAD</name>
        <dbReference type="ChEBI" id="CHEBI:57692"/>
    </cofactor>
</comment>
<organism evidence="10">
    <name type="scientific">marine metagenome</name>
    <dbReference type="NCBI Taxonomy" id="408172"/>
    <lineage>
        <taxon>unclassified sequences</taxon>
        <taxon>metagenomes</taxon>
        <taxon>ecological metagenomes</taxon>
    </lineage>
</organism>
<dbReference type="GO" id="GO:0008720">
    <property type="term" value="F:D-lactate dehydrogenase (NAD+) activity"/>
    <property type="evidence" value="ECO:0007669"/>
    <property type="project" value="TreeGrafter"/>
</dbReference>
<dbReference type="SUPFAM" id="SSF46548">
    <property type="entry name" value="alpha-helical ferredoxin"/>
    <property type="match status" value="1"/>
</dbReference>
<protein>
    <recommendedName>
        <fullName evidence="9">FAD-binding PCMH-type domain-containing protein</fullName>
    </recommendedName>
</protein>
<evidence type="ECO:0000259" key="9">
    <source>
        <dbReference type="PROSITE" id="PS51387"/>
    </source>
</evidence>
<dbReference type="PANTHER" id="PTHR11748:SF119">
    <property type="entry name" value="D-2-HYDROXYGLUTARATE DEHYDROGENASE"/>
    <property type="match status" value="1"/>
</dbReference>
<proteinExistence type="predicted"/>
<dbReference type="FunFam" id="3.30.70.2740:FF:000003">
    <property type="entry name" value="Oxidoreductase, FAD-binding, putative"/>
    <property type="match status" value="1"/>
</dbReference>
<accession>A0A381QYQ0</accession>
<dbReference type="InterPro" id="IPR036318">
    <property type="entry name" value="FAD-bd_PCMH-like_sf"/>
</dbReference>
<evidence type="ECO:0000256" key="3">
    <source>
        <dbReference type="ARBA" id="ARBA00022630"/>
    </source>
</evidence>
<dbReference type="PANTHER" id="PTHR11748">
    <property type="entry name" value="D-LACTATE DEHYDROGENASE"/>
    <property type="match status" value="1"/>
</dbReference>
<dbReference type="InterPro" id="IPR017900">
    <property type="entry name" value="4Fe4S_Fe_S_CS"/>
</dbReference>
<gene>
    <name evidence="10" type="ORF">METZ01_LOCUS35487</name>
</gene>
<evidence type="ECO:0000313" key="10">
    <source>
        <dbReference type="EMBL" id="SUZ82633.1"/>
    </source>
</evidence>
<reference evidence="10" key="1">
    <citation type="submission" date="2018-05" db="EMBL/GenBank/DDBJ databases">
        <authorList>
            <person name="Lanie J.A."/>
            <person name="Ng W.-L."/>
            <person name="Kazmierczak K.M."/>
            <person name="Andrzejewski T.M."/>
            <person name="Davidsen T.M."/>
            <person name="Wayne K.J."/>
            <person name="Tettelin H."/>
            <person name="Glass J.I."/>
            <person name="Rusch D."/>
            <person name="Podicherti R."/>
            <person name="Tsui H.-C.T."/>
            <person name="Winkler M.E."/>
        </authorList>
    </citation>
    <scope>NUCLEOTIDE SEQUENCE</scope>
</reference>
<keyword evidence="3" id="KW-0285">Flavoprotein</keyword>
<name>A0A381QYQ0_9ZZZZ</name>
<dbReference type="InterPro" id="IPR016171">
    <property type="entry name" value="Vanillyl_alc_oxidase_C-sub2"/>
</dbReference>
<feature type="domain" description="FAD-binding PCMH-type" evidence="9">
    <location>
        <begin position="48"/>
        <end position="282"/>
    </location>
</feature>
<dbReference type="GO" id="GO:1903457">
    <property type="term" value="P:lactate catabolic process"/>
    <property type="evidence" value="ECO:0007669"/>
    <property type="project" value="TreeGrafter"/>
</dbReference>
<dbReference type="Gene3D" id="3.30.70.2740">
    <property type="match status" value="1"/>
</dbReference>
<dbReference type="GO" id="GO:0051539">
    <property type="term" value="F:4 iron, 4 sulfur cluster binding"/>
    <property type="evidence" value="ECO:0007669"/>
    <property type="project" value="UniProtKB-KW"/>
</dbReference>
<dbReference type="Gene3D" id="1.10.45.10">
    <property type="entry name" value="Vanillyl-alcohol Oxidase, Chain A, domain 4"/>
    <property type="match status" value="1"/>
</dbReference>
<keyword evidence="8" id="KW-0411">Iron-sulfur</keyword>
<dbReference type="EMBL" id="UINC01001516">
    <property type="protein sequence ID" value="SUZ82633.1"/>
    <property type="molecule type" value="Genomic_DNA"/>
</dbReference>
<evidence type="ECO:0000256" key="2">
    <source>
        <dbReference type="ARBA" id="ARBA00022485"/>
    </source>
</evidence>
<evidence type="ECO:0000256" key="6">
    <source>
        <dbReference type="ARBA" id="ARBA00023002"/>
    </source>
</evidence>
<keyword evidence="2" id="KW-0004">4Fe-4S</keyword>
<dbReference type="AlphaFoldDB" id="A0A381QYQ0"/>
<dbReference type="InterPro" id="IPR016166">
    <property type="entry name" value="FAD-bd_PCMH"/>
</dbReference>
<dbReference type="GO" id="GO:0046872">
    <property type="term" value="F:metal ion binding"/>
    <property type="evidence" value="ECO:0007669"/>
    <property type="project" value="UniProtKB-KW"/>
</dbReference>
<dbReference type="GO" id="GO:0004458">
    <property type="term" value="F:D-lactate dehydrogenase (cytochrome) activity"/>
    <property type="evidence" value="ECO:0007669"/>
    <property type="project" value="TreeGrafter"/>
</dbReference>
<dbReference type="GO" id="GO:0071949">
    <property type="term" value="F:FAD binding"/>
    <property type="evidence" value="ECO:0007669"/>
    <property type="project" value="InterPro"/>
</dbReference>
<evidence type="ECO:0000256" key="4">
    <source>
        <dbReference type="ARBA" id="ARBA00022723"/>
    </source>
</evidence>
<dbReference type="InterPro" id="IPR004113">
    <property type="entry name" value="FAD-bd_oxidored_4_C"/>
</dbReference>
<keyword evidence="4" id="KW-0479">Metal-binding</keyword>
<dbReference type="InterPro" id="IPR006094">
    <property type="entry name" value="Oxid_FAD_bind_N"/>
</dbReference>
<dbReference type="PROSITE" id="PS51387">
    <property type="entry name" value="FAD_PCMH"/>
    <property type="match status" value="1"/>
</dbReference>
<dbReference type="Pfam" id="PF02913">
    <property type="entry name" value="FAD-oxidase_C"/>
    <property type="match status" value="1"/>
</dbReference>
<evidence type="ECO:0000256" key="5">
    <source>
        <dbReference type="ARBA" id="ARBA00022827"/>
    </source>
</evidence>
<dbReference type="PROSITE" id="PS00198">
    <property type="entry name" value="4FE4S_FER_1"/>
    <property type="match status" value="1"/>
</dbReference>
<dbReference type="InterPro" id="IPR016169">
    <property type="entry name" value="FAD-bd_PCMH_sub2"/>
</dbReference>